<dbReference type="InterPro" id="IPR013324">
    <property type="entry name" value="RNA_pol_sigma_r3/r4-like"/>
</dbReference>
<gene>
    <name evidence="7" type="ORF">K1X13_16030</name>
</gene>
<dbReference type="EMBL" id="JAIEZQ010000003">
    <property type="protein sequence ID" value="MBY9076342.1"/>
    <property type="molecule type" value="Genomic_DNA"/>
</dbReference>
<evidence type="ECO:0000313" key="7">
    <source>
        <dbReference type="EMBL" id="MBY9076342.1"/>
    </source>
</evidence>
<proteinExistence type="inferred from homology"/>
<dbReference type="SUPFAM" id="SSF88659">
    <property type="entry name" value="Sigma3 and sigma4 domains of RNA polymerase sigma factors"/>
    <property type="match status" value="1"/>
</dbReference>
<feature type="region of interest" description="Disordered" evidence="5">
    <location>
        <begin position="449"/>
        <end position="471"/>
    </location>
</feature>
<evidence type="ECO:0000256" key="5">
    <source>
        <dbReference type="SAM" id="MobiDB-lite"/>
    </source>
</evidence>
<organism evidence="7 8">
    <name type="scientific">Nocardioides jiangsuensis</name>
    <dbReference type="NCBI Taxonomy" id="2866161"/>
    <lineage>
        <taxon>Bacteria</taxon>
        <taxon>Bacillati</taxon>
        <taxon>Actinomycetota</taxon>
        <taxon>Actinomycetes</taxon>
        <taxon>Propionibacteriales</taxon>
        <taxon>Nocardioidaceae</taxon>
        <taxon>Nocardioides</taxon>
    </lineage>
</organism>
<evidence type="ECO:0000259" key="6">
    <source>
        <dbReference type="Pfam" id="PF08281"/>
    </source>
</evidence>
<keyword evidence="3" id="KW-0731">Sigma factor</keyword>
<comment type="caution">
    <text evidence="7">The sequence shown here is derived from an EMBL/GenBank/DDBJ whole genome shotgun (WGS) entry which is preliminary data.</text>
</comment>
<comment type="similarity">
    <text evidence="1">Belongs to the sigma-70 factor family. ECF subfamily.</text>
</comment>
<dbReference type="Pfam" id="PF08281">
    <property type="entry name" value="Sigma70_r4_2"/>
    <property type="match status" value="1"/>
</dbReference>
<keyword evidence="4" id="KW-0804">Transcription</keyword>
<evidence type="ECO:0000256" key="4">
    <source>
        <dbReference type="ARBA" id="ARBA00023163"/>
    </source>
</evidence>
<feature type="compositionally biased region" description="Low complexity" evidence="5">
    <location>
        <begin position="213"/>
        <end position="222"/>
    </location>
</feature>
<sequence>MAQEEEFDSFYLGTRRALVLQAFALTGDLAAAQSAVRDAYVAAWHHWRKVSSYPDPQDWVRPRAWQLAQRRHTARLWHRTKDISADDRAVLDALHKLPVGQRRALLLIQLAGVPMADAARELNWPQEVAERNLQAASANLAVALDTDSAGLRARLLSLAGAASQATLPRASIVRRAGRKRRRSHSLVATATVVFLAVASGAFAHEPTAEDSADAPLLAPPSGSSGGQSTGQVTEERSTLPSATDLLTAGDVDALGKGQRWRVVRTHDNTDGDGINTVCQQARFADPDGLSAMVREFKASGSPRRSAIQTMEISASREQAEDAYATTVGWYAGCPDGRLQLRRTLDVRKVGDQATVLELQSRTRPTTSYSVAVAQVGQVVTSTVGTTVRGDSAPAAKTVGVLATSARAICERAGEGGCAAKPRTRFAPPPPSGEEAGILATVDLPPIAGLDEPWAATEPTGAARNPSETTCDRASFKADGATRTRTRTFLVPGERLPPQFGLSETYGTFRTSRAAERFLDEIRGRFDACEDRDLATQVLAPRTLGSAREGFDASTWQLETEVSDSETVRFDVGFVRVGKTVAQLTFAPAGSAEMTPVQFRDLVLRAADRLRELA</sequence>
<keyword evidence="8" id="KW-1185">Reference proteome</keyword>
<dbReference type="RefSeq" id="WP_221026156.1">
    <property type="nucleotide sequence ID" value="NZ_JAIEZQ010000003.1"/>
</dbReference>
<feature type="region of interest" description="Disordered" evidence="5">
    <location>
        <begin position="207"/>
        <end position="245"/>
    </location>
</feature>
<name>A0ABS7RRW8_9ACTN</name>
<evidence type="ECO:0000313" key="8">
    <source>
        <dbReference type="Proteomes" id="UP000754710"/>
    </source>
</evidence>
<dbReference type="Proteomes" id="UP000754710">
    <property type="component" value="Unassembled WGS sequence"/>
</dbReference>
<evidence type="ECO:0000256" key="2">
    <source>
        <dbReference type="ARBA" id="ARBA00023015"/>
    </source>
</evidence>
<feature type="domain" description="RNA polymerase sigma factor 70 region 4 type 2" evidence="6">
    <location>
        <begin position="88"/>
        <end position="136"/>
    </location>
</feature>
<evidence type="ECO:0000256" key="3">
    <source>
        <dbReference type="ARBA" id="ARBA00023082"/>
    </source>
</evidence>
<dbReference type="InterPro" id="IPR013249">
    <property type="entry name" value="RNA_pol_sigma70_r4_t2"/>
</dbReference>
<evidence type="ECO:0000256" key="1">
    <source>
        <dbReference type="ARBA" id="ARBA00010641"/>
    </source>
</evidence>
<keyword evidence="2" id="KW-0805">Transcription regulation</keyword>
<protein>
    <recommendedName>
        <fullName evidence="6">RNA polymerase sigma factor 70 region 4 type 2 domain-containing protein</fullName>
    </recommendedName>
</protein>
<accession>A0ABS7RRW8</accession>
<reference evidence="7 8" key="1">
    <citation type="submission" date="2021-08" db="EMBL/GenBank/DDBJ databases">
        <title>Nocardioides bacterium WL0053 sp. nov., isolated from the sediment.</title>
        <authorList>
            <person name="Wang L."/>
            <person name="Zhang D."/>
            <person name="Zhang A."/>
        </authorList>
    </citation>
    <scope>NUCLEOTIDE SEQUENCE [LARGE SCALE GENOMIC DNA]</scope>
    <source>
        <strain evidence="7 8">WL0053</strain>
    </source>
</reference>
<dbReference type="Gene3D" id="1.20.140.160">
    <property type="match status" value="1"/>
</dbReference>